<protein>
    <submittedName>
        <fullName evidence="2">Uncharacterized protein</fullName>
    </submittedName>
</protein>
<evidence type="ECO:0000256" key="1">
    <source>
        <dbReference type="SAM" id="Phobius"/>
    </source>
</evidence>
<evidence type="ECO:0000313" key="3">
    <source>
        <dbReference type="Proteomes" id="UP001198893"/>
    </source>
</evidence>
<evidence type="ECO:0000313" key="2">
    <source>
        <dbReference type="EMBL" id="MCC2243197.1"/>
    </source>
</evidence>
<proteinExistence type="predicted"/>
<accession>A0AAW4WN08</accession>
<sequence length="132" mass="14990">MIYQIISWIGFGLAAIFLLIAIILFFSFDIISLHGEVSGKTAAKQMKEIREQNRKEANRRRVPIKNEYPVKEEAVSRTIPAAEDEKTTVLEDETTLLEEGTVLLSNEEQNISENDGLILLEDVMEIHTNETI</sequence>
<dbReference type="AlphaFoldDB" id="A0AAW4WN08"/>
<reference evidence="2" key="1">
    <citation type="submission" date="2021-10" db="EMBL/GenBank/DDBJ databases">
        <title>Anaerobic single-cell dispensing facilitates the cultivation of human gut bacteria.</title>
        <authorList>
            <person name="Afrizal A."/>
        </authorList>
    </citation>
    <scope>NUCLEOTIDE SEQUENCE</scope>
    <source>
        <strain evidence="2">CLA-AA-H204</strain>
    </source>
</reference>
<keyword evidence="1" id="KW-0812">Transmembrane</keyword>
<keyword evidence="1" id="KW-0472">Membrane</keyword>
<dbReference type="Proteomes" id="UP001198893">
    <property type="component" value="Unassembled WGS sequence"/>
</dbReference>
<dbReference type="RefSeq" id="WP_022242280.1">
    <property type="nucleotide sequence ID" value="NZ_JAJEQW010000017.1"/>
</dbReference>
<gene>
    <name evidence="2" type="ORF">LKD47_13020</name>
</gene>
<organism evidence="2 3">
    <name type="scientific">Roseburia amylophila</name>
    <dbReference type="NCBI Taxonomy" id="2981794"/>
    <lineage>
        <taxon>Bacteria</taxon>
        <taxon>Bacillati</taxon>
        <taxon>Bacillota</taxon>
        <taxon>Clostridia</taxon>
        <taxon>Lachnospirales</taxon>
        <taxon>Lachnospiraceae</taxon>
        <taxon>Roseburia</taxon>
    </lineage>
</organism>
<keyword evidence="1" id="KW-1133">Transmembrane helix</keyword>
<name>A0AAW4WN08_9FIRM</name>
<dbReference type="EMBL" id="JAJEQW010000017">
    <property type="protein sequence ID" value="MCC2243197.1"/>
    <property type="molecule type" value="Genomic_DNA"/>
</dbReference>
<feature type="transmembrane region" description="Helical" evidence="1">
    <location>
        <begin position="6"/>
        <end position="28"/>
    </location>
</feature>
<comment type="caution">
    <text evidence="2">The sequence shown here is derived from an EMBL/GenBank/DDBJ whole genome shotgun (WGS) entry which is preliminary data.</text>
</comment>